<reference evidence="12" key="1">
    <citation type="submission" date="2021-02" db="EMBL/GenBank/DDBJ databases">
        <authorList>
            <person name="Nowell W R."/>
        </authorList>
    </citation>
    <scope>NUCLEOTIDE SEQUENCE</scope>
</reference>
<evidence type="ECO:0000256" key="8">
    <source>
        <dbReference type="ARBA" id="ARBA00022842"/>
    </source>
</evidence>
<name>A0A813M711_9BILA</name>
<feature type="domain" description="Endonuclease/exonuclease/phosphatase" evidence="11">
    <location>
        <begin position="97"/>
        <end position="339"/>
    </location>
</feature>
<dbReference type="GO" id="GO:0016605">
    <property type="term" value="C:PML body"/>
    <property type="evidence" value="ECO:0007669"/>
    <property type="project" value="UniProtKB-SubCell"/>
</dbReference>
<evidence type="ECO:0000256" key="5">
    <source>
        <dbReference type="ARBA" id="ARBA00022723"/>
    </source>
</evidence>
<dbReference type="Proteomes" id="UP000663860">
    <property type="component" value="Unassembled WGS sequence"/>
</dbReference>
<comment type="subcellular location">
    <subcellularLocation>
        <location evidence="3">Nucleus</location>
        <location evidence="3">PML body</location>
    </subcellularLocation>
</comment>
<keyword evidence="7" id="KW-0378">Hydrolase</keyword>
<accession>A0A813M711</accession>
<dbReference type="CDD" id="cd09080">
    <property type="entry name" value="TDP2"/>
    <property type="match status" value="1"/>
</dbReference>
<dbReference type="GO" id="GO:0070260">
    <property type="term" value="F:5'-tyrosyl-DNA phosphodiesterase activity"/>
    <property type="evidence" value="ECO:0007669"/>
    <property type="project" value="TreeGrafter"/>
</dbReference>
<evidence type="ECO:0000313" key="12">
    <source>
        <dbReference type="EMBL" id="CAF0714333.1"/>
    </source>
</evidence>
<dbReference type="PANTHER" id="PTHR15822">
    <property type="entry name" value="TRAF AND TNF RECEPTOR-ASSOCIATED PROTEIN"/>
    <property type="match status" value="1"/>
</dbReference>
<keyword evidence="10" id="KW-0539">Nucleus</keyword>
<protein>
    <recommendedName>
        <fullName evidence="11">Endonuclease/exonuclease/phosphatase domain-containing protein</fullName>
    </recommendedName>
</protein>
<keyword evidence="4" id="KW-0540">Nuclease</keyword>
<dbReference type="InterPro" id="IPR036691">
    <property type="entry name" value="Endo/exonu/phosph_ase_sf"/>
</dbReference>
<keyword evidence="8" id="KW-0460">Magnesium</keyword>
<dbReference type="Gene3D" id="1.10.8.10">
    <property type="entry name" value="DNA helicase RuvA subunit, C-terminal domain"/>
    <property type="match status" value="1"/>
</dbReference>
<evidence type="ECO:0000313" key="14">
    <source>
        <dbReference type="Proteomes" id="UP000663860"/>
    </source>
</evidence>
<dbReference type="InterPro" id="IPR005135">
    <property type="entry name" value="Endo/exonuclease/phosphatase"/>
</dbReference>
<comment type="cofactor">
    <cofactor evidence="2">
        <name>Mg(2+)</name>
        <dbReference type="ChEBI" id="CHEBI:18420"/>
    </cofactor>
</comment>
<dbReference type="GO" id="GO:0004518">
    <property type="term" value="F:nuclease activity"/>
    <property type="evidence" value="ECO:0007669"/>
    <property type="project" value="UniProtKB-KW"/>
</dbReference>
<sequence>MTNTSETHRTNSNNHIDALALSKEFMSITNTDDIDAAMMILKQNEWKIEQAISAYFDLKQMNSHKSNDGQNQTFSLDKRTVSTNNGLSNVKTQFKLLSWNIDGLDENALEIRTRSIVDIIKKEEPDAVFLQEVIPTSLQIIRKFLPEYKSYIGNNQGYFVVILIRQDLFIVHGFELISYPGTMMNRNLLIVHTTYKNSIEIDFMTSHHESGTEAYTSNQRMEQLKLCFKRMMDAPDHRIVLFGGDLNMRERELREIGNIPSGICDLWIETGKQKECTYTWDMSINTNNYFPNENNRPRARFDRLYFRKSLKNDIKFQPICFEVKGLEIIPSIQRYCSDHWAIQAYFNI</sequence>
<dbReference type="EMBL" id="CAJNOE010000003">
    <property type="protein sequence ID" value="CAF0714333.1"/>
    <property type="molecule type" value="Genomic_DNA"/>
</dbReference>
<keyword evidence="5" id="KW-0479">Metal-binding</keyword>
<dbReference type="InterPro" id="IPR051547">
    <property type="entry name" value="TDP2-like"/>
</dbReference>
<dbReference type="Proteomes" id="UP000663868">
    <property type="component" value="Unassembled WGS sequence"/>
</dbReference>
<evidence type="ECO:0000256" key="2">
    <source>
        <dbReference type="ARBA" id="ARBA00001946"/>
    </source>
</evidence>
<evidence type="ECO:0000256" key="3">
    <source>
        <dbReference type="ARBA" id="ARBA00004322"/>
    </source>
</evidence>
<evidence type="ECO:0000256" key="7">
    <source>
        <dbReference type="ARBA" id="ARBA00022801"/>
    </source>
</evidence>
<evidence type="ECO:0000256" key="1">
    <source>
        <dbReference type="ARBA" id="ARBA00001936"/>
    </source>
</evidence>
<dbReference type="GO" id="GO:0003697">
    <property type="term" value="F:single-stranded DNA binding"/>
    <property type="evidence" value="ECO:0007669"/>
    <property type="project" value="TreeGrafter"/>
</dbReference>
<dbReference type="Pfam" id="PF14555">
    <property type="entry name" value="UBA_4"/>
    <property type="match status" value="1"/>
</dbReference>
<comment type="caution">
    <text evidence="12">The sequence shown here is derived from an EMBL/GenBank/DDBJ whole genome shotgun (WGS) entry which is preliminary data.</text>
</comment>
<keyword evidence="9" id="KW-0234">DNA repair</keyword>
<dbReference type="GO" id="GO:0046872">
    <property type="term" value="F:metal ion binding"/>
    <property type="evidence" value="ECO:0007669"/>
    <property type="project" value="UniProtKB-KW"/>
</dbReference>
<dbReference type="AlphaFoldDB" id="A0A813M711"/>
<dbReference type="SUPFAM" id="SSF56219">
    <property type="entry name" value="DNase I-like"/>
    <property type="match status" value="1"/>
</dbReference>
<dbReference type="GO" id="GO:0006302">
    <property type="term" value="P:double-strand break repair"/>
    <property type="evidence" value="ECO:0007669"/>
    <property type="project" value="TreeGrafter"/>
</dbReference>
<evidence type="ECO:0000256" key="6">
    <source>
        <dbReference type="ARBA" id="ARBA00022763"/>
    </source>
</evidence>
<dbReference type="GO" id="GO:0005737">
    <property type="term" value="C:cytoplasm"/>
    <property type="evidence" value="ECO:0007669"/>
    <property type="project" value="TreeGrafter"/>
</dbReference>
<dbReference type="Gene3D" id="3.60.10.10">
    <property type="entry name" value="Endonuclease/exonuclease/phosphatase"/>
    <property type="match status" value="1"/>
</dbReference>
<keyword evidence="6" id="KW-0227">DNA damage</keyword>
<evidence type="ECO:0000256" key="10">
    <source>
        <dbReference type="ARBA" id="ARBA00023242"/>
    </source>
</evidence>
<evidence type="ECO:0000256" key="9">
    <source>
        <dbReference type="ARBA" id="ARBA00023204"/>
    </source>
</evidence>
<dbReference type="Pfam" id="PF03372">
    <property type="entry name" value="Exo_endo_phos"/>
    <property type="match status" value="1"/>
</dbReference>
<dbReference type="EMBL" id="CAJOBB010002501">
    <property type="protein sequence ID" value="CAF3974458.1"/>
    <property type="molecule type" value="Genomic_DNA"/>
</dbReference>
<organism evidence="12 14">
    <name type="scientific">Adineta steineri</name>
    <dbReference type="NCBI Taxonomy" id="433720"/>
    <lineage>
        <taxon>Eukaryota</taxon>
        <taxon>Metazoa</taxon>
        <taxon>Spiralia</taxon>
        <taxon>Gnathifera</taxon>
        <taxon>Rotifera</taxon>
        <taxon>Eurotatoria</taxon>
        <taxon>Bdelloidea</taxon>
        <taxon>Adinetida</taxon>
        <taxon>Adinetidae</taxon>
        <taxon>Adineta</taxon>
    </lineage>
</organism>
<evidence type="ECO:0000256" key="4">
    <source>
        <dbReference type="ARBA" id="ARBA00022722"/>
    </source>
</evidence>
<dbReference type="PANTHER" id="PTHR15822:SF4">
    <property type="entry name" value="TYROSYL-DNA PHOSPHODIESTERASE 2"/>
    <property type="match status" value="1"/>
</dbReference>
<comment type="cofactor">
    <cofactor evidence="1">
        <name>Mn(2+)</name>
        <dbReference type="ChEBI" id="CHEBI:29035"/>
    </cofactor>
</comment>
<proteinExistence type="predicted"/>
<evidence type="ECO:0000259" key="11">
    <source>
        <dbReference type="Pfam" id="PF03372"/>
    </source>
</evidence>
<evidence type="ECO:0000313" key="13">
    <source>
        <dbReference type="EMBL" id="CAF3974458.1"/>
    </source>
</evidence>
<gene>
    <name evidence="12" type="ORF">IZO911_LOCUS644</name>
    <name evidence="13" type="ORF">KXQ929_LOCUS26969</name>
</gene>
<dbReference type="CDD" id="cd14273">
    <property type="entry name" value="UBA_TAP-C_like"/>
    <property type="match status" value="1"/>
</dbReference>